<gene>
    <name evidence="1" type="ORF">B879_02883</name>
</gene>
<name>K1LDL6_CECL9</name>
<evidence type="ECO:0008006" key="3">
    <source>
        <dbReference type="Google" id="ProtNLM"/>
    </source>
</evidence>
<protein>
    <recommendedName>
        <fullName evidence="3">mRNA interferase HigB</fullName>
    </recommendedName>
</protein>
<dbReference type="InterPro" id="IPR018669">
    <property type="entry name" value="Toxin_HigB"/>
</dbReference>
<sequence length="110" mass="13145">MNFYIDLSVFNIITRKTILEYAEKYPAASNALFEWYHEILRSEFNNFNELKAKYGNSSLVGDNRVVFNIMGNKFRLVVRIVFDFRVIQIKWFGTHKEYDKIDVNTVSYKK</sequence>
<dbReference type="GO" id="GO:0004519">
    <property type="term" value="F:endonuclease activity"/>
    <property type="evidence" value="ECO:0007669"/>
    <property type="project" value="InterPro"/>
</dbReference>
<dbReference type="Pfam" id="PF09907">
    <property type="entry name" value="HigB_toxin"/>
    <property type="match status" value="1"/>
</dbReference>
<reference evidence="1 2" key="1">
    <citation type="journal article" date="2012" name="J. Bacteriol.">
        <title>Draft Genome Sequence of Cecembia lonarensis Strain LW9T, Isolated from Lonar Lake, a Haloalkaline Lake in India.</title>
        <authorList>
            <person name="Shivaji S."/>
            <person name="Ara S."/>
            <person name="Singh A."/>
            <person name="Pinnaka A.K."/>
        </authorList>
    </citation>
    <scope>NUCLEOTIDE SEQUENCE [LARGE SCALE GENOMIC DNA]</scope>
    <source>
        <strain evidence="1 2">LW9</strain>
    </source>
</reference>
<evidence type="ECO:0000313" key="1">
    <source>
        <dbReference type="EMBL" id="EKB48483.1"/>
    </source>
</evidence>
<dbReference type="EMBL" id="AMGM01000051">
    <property type="protein sequence ID" value="EKB48483.1"/>
    <property type="molecule type" value="Genomic_DNA"/>
</dbReference>
<organism evidence="1 2">
    <name type="scientific">Cecembia lonarensis (strain CCUG 58316 / KCTC 22772 / LW9)</name>
    <dbReference type="NCBI Taxonomy" id="1225176"/>
    <lineage>
        <taxon>Bacteria</taxon>
        <taxon>Pseudomonadati</taxon>
        <taxon>Bacteroidota</taxon>
        <taxon>Cytophagia</taxon>
        <taxon>Cytophagales</taxon>
        <taxon>Cyclobacteriaceae</taxon>
        <taxon>Cecembia</taxon>
    </lineage>
</organism>
<dbReference type="GO" id="GO:0003723">
    <property type="term" value="F:RNA binding"/>
    <property type="evidence" value="ECO:0007669"/>
    <property type="project" value="InterPro"/>
</dbReference>
<dbReference type="AlphaFoldDB" id="K1LDL6"/>
<comment type="caution">
    <text evidence="1">The sequence shown here is derived from an EMBL/GenBank/DDBJ whole genome shotgun (WGS) entry which is preliminary data.</text>
</comment>
<evidence type="ECO:0000313" key="2">
    <source>
        <dbReference type="Proteomes" id="UP000004478"/>
    </source>
</evidence>
<dbReference type="Proteomes" id="UP000004478">
    <property type="component" value="Unassembled WGS sequence"/>
</dbReference>
<proteinExistence type="predicted"/>
<keyword evidence="2" id="KW-1185">Reference proteome</keyword>
<dbReference type="PATRIC" id="fig|1225176.3.peg.3070"/>
<accession>K1LDL6</accession>
<dbReference type="GO" id="GO:0110001">
    <property type="term" value="C:toxin-antitoxin complex"/>
    <property type="evidence" value="ECO:0007669"/>
    <property type="project" value="InterPro"/>
</dbReference>